<dbReference type="Proteomes" id="UP000800303">
    <property type="component" value="Unassembled WGS sequence"/>
</dbReference>
<sequence length="46" mass="5146">MAMEEQRNLTEQMVASFRELESLIVGLSELVGDSDNEDTEKSLKTA</sequence>
<evidence type="ECO:0000313" key="2">
    <source>
        <dbReference type="Proteomes" id="UP000800303"/>
    </source>
</evidence>
<proteinExistence type="predicted"/>
<protein>
    <submittedName>
        <fullName evidence="1">Uncharacterized protein</fullName>
    </submittedName>
</protein>
<gene>
    <name evidence="1" type="ORF">GYN08_17220</name>
</gene>
<dbReference type="EMBL" id="JAAFGS010000006">
    <property type="protein sequence ID" value="NGZ77049.1"/>
    <property type="molecule type" value="Genomic_DNA"/>
</dbReference>
<comment type="caution">
    <text evidence="1">The sequence shown here is derived from an EMBL/GenBank/DDBJ whole genome shotgun (WGS) entry which is preliminary data.</text>
</comment>
<reference evidence="1 2" key="1">
    <citation type="submission" date="2020-01" db="EMBL/GenBank/DDBJ databases">
        <title>Polyphasic characterisation and genomic insights into a novel alkali tolerant bacterium VR-M41.</title>
        <authorList>
            <person name="Vemuluri V.R."/>
        </authorList>
    </citation>
    <scope>NUCLEOTIDE SEQUENCE [LARGE SCALE GENOMIC DNA]</scope>
    <source>
        <strain evidence="1 2">VR-M41</strain>
    </source>
</reference>
<accession>A0ABX0FAQ8</accession>
<organism evidence="1 2">
    <name type="scientific">Saccharibacillus alkalitolerans</name>
    <dbReference type="NCBI Taxonomy" id="2705290"/>
    <lineage>
        <taxon>Bacteria</taxon>
        <taxon>Bacillati</taxon>
        <taxon>Bacillota</taxon>
        <taxon>Bacilli</taxon>
        <taxon>Bacillales</taxon>
        <taxon>Paenibacillaceae</taxon>
        <taxon>Saccharibacillus</taxon>
    </lineage>
</organism>
<evidence type="ECO:0000313" key="1">
    <source>
        <dbReference type="EMBL" id="NGZ77049.1"/>
    </source>
</evidence>
<name>A0ABX0FAQ8_9BACL</name>
<keyword evidence="2" id="KW-1185">Reference proteome</keyword>